<proteinExistence type="predicted"/>
<dbReference type="Proteomes" id="UP001164746">
    <property type="component" value="Chromosome 10"/>
</dbReference>
<reference evidence="3" key="1">
    <citation type="submission" date="2022-11" db="EMBL/GenBank/DDBJ databases">
        <title>Centuries of genome instability and evolution in soft-shell clam transmissible cancer (bioRxiv).</title>
        <authorList>
            <person name="Hart S.F.M."/>
            <person name="Yonemitsu M.A."/>
            <person name="Giersch R.M."/>
            <person name="Beal B.F."/>
            <person name="Arriagada G."/>
            <person name="Davis B.W."/>
            <person name="Ostrander E.A."/>
            <person name="Goff S.P."/>
            <person name="Metzger M.J."/>
        </authorList>
    </citation>
    <scope>NUCLEOTIDE SEQUENCE</scope>
    <source>
        <strain evidence="3">MELC-2E11</strain>
        <tissue evidence="3">Siphon/mantle</tissue>
    </source>
</reference>
<accession>A0ABY7F752</accession>
<keyword evidence="2" id="KW-0472">Membrane</keyword>
<sequence length="254" mass="28334">MENSFAVSDKQVNVAAESPLGYIVGIVIVVVIIGVVVAVFFLRRRLARLSPSQTTNGNMNTIVKADTLLDTSKLHACQDKANERNERNNRDSTEFDQLRHRHQASTSSSLMQPTSVCEIDLEFVTASLPVRKVTVFGKTIMEDKDAIHEAESTTGVYYNNSVALKRSKVSVDGLVEYVDSLTQVDIKAAFETWNNRHGHRESCGIHRRQPQVHVDRYGNVPQVQDVVHQQKVNVKRSGSDHLAQDAKPQGDVQE</sequence>
<dbReference type="EMBL" id="CP111021">
    <property type="protein sequence ID" value="WAR16842.1"/>
    <property type="molecule type" value="Genomic_DNA"/>
</dbReference>
<evidence type="ECO:0000313" key="4">
    <source>
        <dbReference type="Proteomes" id="UP001164746"/>
    </source>
</evidence>
<feature type="region of interest" description="Disordered" evidence="1">
    <location>
        <begin position="79"/>
        <end position="109"/>
    </location>
</feature>
<name>A0ABY7F752_MYAAR</name>
<feature type="compositionally biased region" description="Basic and acidic residues" evidence="1">
    <location>
        <begin position="79"/>
        <end position="98"/>
    </location>
</feature>
<organism evidence="3 4">
    <name type="scientific">Mya arenaria</name>
    <name type="common">Soft-shell clam</name>
    <dbReference type="NCBI Taxonomy" id="6604"/>
    <lineage>
        <taxon>Eukaryota</taxon>
        <taxon>Metazoa</taxon>
        <taxon>Spiralia</taxon>
        <taxon>Lophotrochozoa</taxon>
        <taxon>Mollusca</taxon>
        <taxon>Bivalvia</taxon>
        <taxon>Autobranchia</taxon>
        <taxon>Heteroconchia</taxon>
        <taxon>Euheterodonta</taxon>
        <taxon>Imparidentia</taxon>
        <taxon>Neoheterodontei</taxon>
        <taxon>Myida</taxon>
        <taxon>Myoidea</taxon>
        <taxon>Myidae</taxon>
        <taxon>Mya</taxon>
    </lineage>
</organism>
<evidence type="ECO:0000256" key="2">
    <source>
        <dbReference type="SAM" id="Phobius"/>
    </source>
</evidence>
<feature type="transmembrane region" description="Helical" evidence="2">
    <location>
        <begin position="20"/>
        <end position="42"/>
    </location>
</feature>
<keyword evidence="2" id="KW-0812">Transmembrane</keyword>
<keyword evidence="4" id="KW-1185">Reference proteome</keyword>
<evidence type="ECO:0000256" key="1">
    <source>
        <dbReference type="SAM" id="MobiDB-lite"/>
    </source>
</evidence>
<evidence type="ECO:0000313" key="3">
    <source>
        <dbReference type="EMBL" id="WAR16842.1"/>
    </source>
</evidence>
<feature type="region of interest" description="Disordered" evidence="1">
    <location>
        <begin position="233"/>
        <end position="254"/>
    </location>
</feature>
<protein>
    <submittedName>
        <fullName evidence="3">Uncharacterized protein</fullName>
    </submittedName>
</protein>
<keyword evidence="2" id="KW-1133">Transmembrane helix</keyword>
<gene>
    <name evidence="3" type="ORF">MAR_031436</name>
</gene>